<dbReference type="Gene3D" id="1.10.1280.10">
    <property type="entry name" value="Di-copper center containing domain from catechol oxidase"/>
    <property type="match status" value="1"/>
</dbReference>
<dbReference type="Pfam" id="PF00264">
    <property type="entry name" value="Tyrosinase"/>
    <property type="match status" value="1"/>
</dbReference>
<feature type="domain" description="Polyphenol oxidase C-terminal" evidence="5">
    <location>
        <begin position="423"/>
        <end position="510"/>
    </location>
</feature>
<dbReference type="GO" id="GO:0046872">
    <property type="term" value="F:metal ion binding"/>
    <property type="evidence" value="ECO:0007669"/>
    <property type="project" value="UniProtKB-KW"/>
</dbReference>
<name>A0A7S4ZSW5_RHIRH</name>
<dbReference type="EMBL" id="MK318971">
    <property type="protein sequence ID" value="QCL09632.1"/>
    <property type="molecule type" value="Genomic_DNA"/>
</dbReference>
<gene>
    <name evidence="6" type="ORF">pC5.8a_140</name>
</gene>
<accession>A0A7S4ZSW5</accession>
<dbReference type="InterPro" id="IPR002227">
    <property type="entry name" value="Tyrosinase_Cu-bd"/>
</dbReference>
<evidence type="ECO:0000313" key="6">
    <source>
        <dbReference type="EMBL" id="QCL09632.1"/>
    </source>
</evidence>
<keyword evidence="3" id="KW-0186">Copper</keyword>
<feature type="domain" description="Tyrosinase copper-binding" evidence="4">
    <location>
        <begin position="65"/>
        <end position="300"/>
    </location>
</feature>
<evidence type="ECO:0008006" key="7">
    <source>
        <dbReference type="Google" id="ProtNLM"/>
    </source>
</evidence>
<dbReference type="InterPro" id="IPR022740">
    <property type="entry name" value="Polyphenol_oxidase_C"/>
</dbReference>
<keyword evidence="1" id="KW-0479">Metal-binding</keyword>
<evidence type="ECO:0000256" key="2">
    <source>
        <dbReference type="ARBA" id="ARBA00022784"/>
    </source>
</evidence>
<reference evidence="6" key="1">
    <citation type="submission" date="2018-12" db="EMBL/GenBank/DDBJ databases">
        <title>Three Rhizobium rhizogenes strains isolated from the same crown gall tumor carry diverse plasmids.</title>
        <authorList>
            <person name="Pulawska J."/>
            <person name="Kuzmanovic N."/>
        </authorList>
    </citation>
    <scope>NUCLEOTIDE SEQUENCE</scope>
    <source>
        <strain evidence="6">Colt5.8</strain>
        <plasmid evidence="6">pColt5.8a</plasmid>
    </source>
</reference>
<dbReference type="InterPro" id="IPR050316">
    <property type="entry name" value="Tyrosinase/Hemocyanin"/>
</dbReference>
<dbReference type="GO" id="GO:0004097">
    <property type="term" value="F:catechol oxidase activity"/>
    <property type="evidence" value="ECO:0007669"/>
    <property type="project" value="InterPro"/>
</dbReference>
<dbReference type="PRINTS" id="PR00092">
    <property type="entry name" value="TYROSINASE"/>
</dbReference>
<protein>
    <recommendedName>
        <fullName evidence="7">Tyrosinase family protein</fullName>
    </recommendedName>
</protein>
<dbReference type="PANTHER" id="PTHR11474:SF76">
    <property type="entry name" value="SHKT DOMAIN-CONTAINING PROTEIN"/>
    <property type="match status" value="1"/>
</dbReference>
<evidence type="ECO:0000256" key="3">
    <source>
        <dbReference type="ARBA" id="ARBA00023008"/>
    </source>
</evidence>
<evidence type="ECO:0000259" key="5">
    <source>
        <dbReference type="Pfam" id="PF12143"/>
    </source>
</evidence>
<evidence type="ECO:0000256" key="1">
    <source>
        <dbReference type="ARBA" id="ARBA00022723"/>
    </source>
</evidence>
<keyword evidence="6" id="KW-0614">Plasmid</keyword>
<geneLocation type="plasmid" evidence="6">
    <name>pColt5.8a</name>
</geneLocation>
<evidence type="ECO:0000259" key="4">
    <source>
        <dbReference type="Pfam" id="PF00264"/>
    </source>
</evidence>
<organism evidence="6">
    <name type="scientific">Rhizobium rhizogenes</name>
    <name type="common">Agrobacterium rhizogenes</name>
    <dbReference type="NCBI Taxonomy" id="359"/>
    <lineage>
        <taxon>Bacteria</taxon>
        <taxon>Pseudomonadati</taxon>
        <taxon>Pseudomonadota</taxon>
        <taxon>Alphaproteobacteria</taxon>
        <taxon>Hyphomicrobiales</taxon>
        <taxon>Rhizobiaceae</taxon>
        <taxon>Rhizobium/Agrobacterium group</taxon>
        <taxon>Rhizobium</taxon>
    </lineage>
</organism>
<dbReference type="Pfam" id="PF12143">
    <property type="entry name" value="PPO1_KFDV"/>
    <property type="match status" value="1"/>
</dbReference>
<dbReference type="SUPFAM" id="SSF48056">
    <property type="entry name" value="Di-copper centre-containing domain"/>
    <property type="match status" value="1"/>
</dbReference>
<dbReference type="PANTHER" id="PTHR11474">
    <property type="entry name" value="TYROSINASE FAMILY MEMBER"/>
    <property type="match status" value="1"/>
</dbReference>
<keyword evidence="2" id="KW-0883">Thioether bond</keyword>
<sequence>MNITRRDTIKLAAFGAIVAAIPFPSKAQTRRVRLPLHEFVLDDRLLSGLRKGVKAMKARKPSDPLSWFFQASIHGVTEQLWKEAAKDDPGVLLVNQAKYWNQCPHKGENSANFLPWHRGYTYHFEEILRMHTGEDDFAIPYWDYSLDSQRTFPKAFGIQHLDGNLDNNSSDNINPLFHEERDYFLCGYEHPLTDQLPLTDLSLRAVDASHVMNCPVFFGTTEANGVGGGIYDADATTRGLLEQSPHDQIHRAVGGSVSGIDGHGNPTSVVGGMAYPPTAGFDPIFPIHHSNIDRLWVVWASMTGKQWGSLPTDAWFDEKPWFFFDTSGKEVNRSRREYFDHRVLGVRFKDENLAVEPLPLPGSSGSVVVAARTPLASQRSSVNVAVSTDIDAPTTGPTKLSLSTLSDAAGADNKTFNRMSLGLNTERVMLTMKGLAISQTGNWGFDVFVVLREDKGPLPEIGSPQYLGTISLFNHQGDPQMPIDQRYDITDALSALSVADIAALDVVLVPYDLMTSRNKASQQQPPATRLKGTGLLISREAPGLAIESMPHQHK</sequence>
<dbReference type="InterPro" id="IPR008922">
    <property type="entry name" value="Di-copper_centre_dom_sf"/>
</dbReference>
<proteinExistence type="predicted"/>
<dbReference type="AlphaFoldDB" id="A0A7S4ZSW5"/>
<dbReference type="RefSeq" id="WP_201010205.1">
    <property type="nucleotide sequence ID" value="NZ_MK318971.1"/>
</dbReference>